<evidence type="ECO:0000256" key="5">
    <source>
        <dbReference type="SAM" id="MobiDB-lite"/>
    </source>
</evidence>
<dbReference type="PATRIC" id="fig|632773.3.peg.398"/>
<dbReference type="EMBL" id="CP012502">
    <property type="protein sequence ID" value="AOM81762.1"/>
    <property type="molecule type" value="Genomic_DNA"/>
</dbReference>
<keyword evidence="3 6" id="KW-1133">Transmembrane helix</keyword>
<dbReference type="PANTHER" id="PTHR36460:SF1">
    <property type="entry name" value="UPF0132 DOMAIN PROTEIN (AFU_ORTHOLOGUE AFUA_3G10255)"/>
    <property type="match status" value="1"/>
</dbReference>
<comment type="subcellular location">
    <subcellularLocation>
        <location evidence="1">Membrane</location>
        <topology evidence="1">Multi-pass membrane protein</topology>
    </subcellularLocation>
</comment>
<protein>
    <recommendedName>
        <fullName evidence="9">DUF4870 domain-containing protein</fullName>
    </recommendedName>
</protein>
<dbReference type="STRING" id="632773.BBEV_0368"/>
<evidence type="ECO:0000256" key="4">
    <source>
        <dbReference type="ARBA" id="ARBA00023136"/>
    </source>
</evidence>
<organism evidence="7 8">
    <name type="scientific">Salisediminibacterium beveridgei</name>
    <dbReference type="NCBI Taxonomy" id="632773"/>
    <lineage>
        <taxon>Bacteria</taxon>
        <taxon>Bacillati</taxon>
        <taxon>Bacillota</taxon>
        <taxon>Bacilli</taxon>
        <taxon>Bacillales</taxon>
        <taxon>Bacillaceae</taxon>
        <taxon>Salisediminibacterium</taxon>
    </lineage>
</organism>
<evidence type="ECO:0000256" key="1">
    <source>
        <dbReference type="ARBA" id="ARBA00004141"/>
    </source>
</evidence>
<keyword evidence="8" id="KW-1185">Reference proteome</keyword>
<evidence type="ECO:0000256" key="6">
    <source>
        <dbReference type="SAM" id="Phobius"/>
    </source>
</evidence>
<evidence type="ECO:0008006" key="9">
    <source>
        <dbReference type="Google" id="ProtNLM"/>
    </source>
</evidence>
<dbReference type="Pfam" id="PF09685">
    <property type="entry name" value="MamF_MmsF"/>
    <property type="match status" value="1"/>
</dbReference>
<name>A0A1D7QRX5_9BACI</name>
<feature type="transmembrane region" description="Helical" evidence="6">
    <location>
        <begin position="86"/>
        <end position="104"/>
    </location>
</feature>
<proteinExistence type="predicted"/>
<accession>A0A1D7QRX5</accession>
<dbReference type="InterPro" id="IPR019109">
    <property type="entry name" value="MamF_MmsF"/>
</dbReference>
<evidence type="ECO:0000256" key="2">
    <source>
        <dbReference type="ARBA" id="ARBA00022692"/>
    </source>
</evidence>
<feature type="region of interest" description="Disordered" evidence="5">
    <location>
        <begin position="1"/>
        <end position="24"/>
    </location>
</feature>
<evidence type="ECO:0000256" key="3">
    <source>
        <dbReference type="ARBA" id="ARBA00022989"/>
    </source>
</evidence>
<dbReference type="GO" id="GO:0016020">
    <property type="term" value="C:membrane"/>
    <property type="evidence" value="ECO:0007669"/>
    <property type="project" value="UniProtKB-SubCell"/>
</dbReference>
<gene>
    <name evidence="7" type="ORF">BBEV_0368</name>
</gene>
<keyword evidence="4 6" id="KW-0472">Membrane</keyword>
<sequence>MTDQNSTGGSGVFRDEGAGKKSSTGLDSNVAGLLTYSFGFITGILFLVIEKDSQFVRYHAMQSIFIWLFMFVLSMVIGFIPLIGWIFSLLLAPVGFVIWIVCMLKAYQGKWFKFPVAGELAEQQVGNMNK</sequence>
<dbReference type="Proteomes" id="UP000094463">
    <property type="component" value="Chromosome"/>
</dbReference>
<dbReference type="KEGG" id="bbev:BBEV_0368"/>
<feature type="transmembrane region" description="Helical" evidence="6">
    <location>
        <begin position="30"/>
        <end position="49"/>
    </location>
</feature>
<dbReference type="AlphaFoldDB" id="A0A1D7QRX5"/>
<reference evidence="7 8" key="1">
    <citation type="submission" date="2015-08" db="EMBL/GenBank/DDBJ databases">
        <title>The complete genome sequence of Bacillus beveridgei MLTeJB.</title>
        <authorList>
            <person name="Hanson T.E."/>
            <person name="Mesa C."/>
            <person name="Basesman S.M."/>
            <person name="Oremland R.S."/>
        </authorList>
    </citation>
    <scope>NUCLEOTIDE SEQUENCE [LARGE SCALE GENOMIC DNA]</scope>
    <source>
        <strain evidence="7 8">MLTeJB</strain>
    </source>
</reference>
<dbReference type="RefSeq" id="WP_069363904.1">
    <property type="nucleotide sequence ID" value="NZ_CP012502.1"/>
</dbReference>
<feature type="transmembrane region" description="Helical" evidence="6">
    <location>
        <begin position="61"/>
        <end position="80"/>
    </location>
</feature>
<dbReference type="PANTHER" id="PTHR36460">
    <property type="entry name" value="UPF0132 DOMAIN PROTEIN (AFU_ORTHOLOGUE AFUA_3G10255)"/>
    <property type="match status" value="1"/>
</dbReference>
<evidence type="ECO:0000313" key="7">
    <source>
        <dbReference type="EMBL" id="AOM81762.1"/>
    </source>
</evidence>
<evidence type="ECO:0000313" key="8">
    <source>
        <dbReference type="Proteomes" id="UP000094463"/>
    </source>
</evidence>
<keyword evidence="2 6" id="KW-0812">Transmembrane</keyword>
<dbReference type="OrthoDB" id="2657448at2"/>